<dbReference type="EMBL" id="AP027079">
    <property type="protein sequence ID" value="BDU68397.1"/>
    <property type="molecule type" value="Genomic_DNA"/>
</dbReference>
<evidence type="ECO:0000256" key="1">
    <source>
        <dbReference type="ARBA" id="ARBA00022441"/>
    </source>
</evidence>
<dbReference type="InterPro" id="IPR015915">
    <property type="entry name" value="Kelch-typ_b-propeller"/>
</dbReference>
<keyword evidence="3" id="KW-0732">Signal</keyword>
<gene>
    <name evidence="4" type="ORF">GETHOR_04980</name>
</gene>
<keyword evidence="5" id="KW-1185">Reference proteome</keyword>
<dbReference type="Gene3D" id="2.130.10.80">
    <property type="entry name" value="Galactose oxidase/kelch, beta-propeller"/>
    <property type="match status" value="4"/>
</dbReference>
<keyword evidence="1" id="KW-0880">Kelch repeat</keyword>
<sequence length="401" mass="42831">MKSFLCVFFSGVMLAAQLACGGGGSGTQPPGVQPAPVSSLIIAGQMLSPRHSHTATTLLDGRILMAGGNSTTSVSSFDYLGSAETFNPSTKQSMALPTMYLARSTHTSTRIPNGRVYMFGGTVDSRLTHVEYFDPALNDFVLAGHTFTVRWEHTATLLQDGKIFLAGGSGDQNYTCEVFDPSSNTTETVGWLHTQVRSSVTNRSLMTSHLLSDGSVILLGGFGSREDTPYLAPVGIVEVYDPLLKRITVATPLMTPRYSHASTLLPDGRILVIGGVGFDGISRSSLNTTELYDPRNGTVTPGPLLSVARHNFRATPLPDGRVYISGGESSQINLQTGTLRAKNVTVDEIFDPATNRFSLVQGSAPPRFFHATVLSNDGIFYSIGGLGEGGARTEILKFDIK</sequence>
<keyword evidence="2" id="KW-0677">Repeat</keyword>
<feature type="signal peptide" evidence="3">
    <location>
        <begin position="1"/>
        <end position="21"/>
    </location>
</feature>
<dbReference type="Gene3D" id="2.120.10.80">
    <property type="entry name" value="Kelch-type beta propeller"/>
    <property type="match status" value="1"/>
</dbReference>
<dbReference type="SMART" id="SM00612">
    <property type="entry name" value="Kelch"/>
    <property type="match status" value="4"/>
</dbReference>
<protein>
    <submittedName>
        <fullName evidence="4">Uncharacterized protein</fullName>
    </submittedName>
</protein>
<evidence type="ECO:0000313" key="4">
    <source>
        <dbReference type="EMBL" id="BDU68397.1"/>
    </source>
</evidence>
<dbReference type="PANTHER" id="PTHR46344">
    <property type="entry name" value="OS02G0202900 PROTEIN"/>
    <property type="match status" value="1"/>
</dbReference>
<accession>A0ABN6UUJ0</accession>
<evidence type="ECO:0000256" key="2">
    <source>
        <dbReference type="ARBA" id="ARBA00022737"/>
    </source>
</evidence>
<dbReference type="SUPFAM" id="SSF117281">
    <property type="entry name" value="Kelch motif"/>
    <property type="match status" value="2"/>
</dbReference>
<evidence type="ECO:0000256" key="3">
    <source>
        <dbReference type="SAM" id="SignalP"/>
    </source>
</evidence>
<dbReference type="PANTHER" id="PTHR46344:SF27">
    <property type="entry name" value="KELCH REPEAT SUPERFAMILY PROTEIN"/>
    <property type="match status" value="1"/>
</dbReference>
<organism evidence="4 5">
    <name type="scientific">Geothrix oryzae</name>
    <dbReference type="NCBI Taxonomy" id="2927975"/>
    <lineage>
        <taxon>Bacteria</taxon>
        <taxon>Pseudomonadati</taxon>
        <taxon>Acidobacteriota</taxon>
        <taxon>Holophagae</taxon>
        <taxon>Holophagales</taxon>
        <taxon>Holophagaceae</taxon>
        <taxon>Geothrix</taxon>
    </lineage>
</organism>
<proteinExistence type="predicted"/>
<dbReference type="InterPro" id="IPR037293">
    <property type="entry name" value="Gal_Oxidase_central_sf"/>
</dbReference>
<evidence type="ECO:0000313" key="5">
    <source>
        <dbReference type="Proteomes" id="UP001242010"/>
    </source>
</evidence>
<feature type="chain" id="PRO_5046458840" evidence="3">
    <location>
        <begin position="22"/>
        <end position="401"/>
    </location>
</feature>
<dbReference type="Pfam" id="PF01344">
    <property type="entry name" value="Kelch_1"/>
    <property type="match status" value="1"/>
</dbReference>
<reference evidence="5" key="1">
    <citation type="journal article" date="2023" name="Int. J. Syst. Evol. Microbiol.">
        <title>Mesoterricola silvestris gen. nov., sp. nov., Mesoterricola sediminis sp. nov., Geothrix oryzae sp. nov., Geothrix edaphica sp. nov., Geothrix rubra sp. nov., and Geothrix limicola sp. nov., six novel members of Acidobacteriota isolated from soils.</title>
        <authorList>
            <person name="Itoh H."/>
            <person name="Sugisawa Y."/>
            <person name="Mise K."/>
            <person name="Xu Z."/>
            <person name="Kuniyasu M."/>
            <person name="Ushijima N."/>
            <person name="Kawano K."/>
            <person name="Kobayashi E."/>
            <person name="Shiratori Y."/>
            <person name="Masuda Y."/>
            <person name="Senoo K."/>
        </authorList>
    </citation>
    <scope>NUCLEOTIDE SEQUENCE [LARGE SCALE GENOMIC DNA]</scope>
    <source>
        <strain evidence="5">Red222</strain>
    </source>
</reference>
<name>A0ABN6UUJ0_9BACT</name>
<dbReference type="InterPro" id="IPR006652">
    <property type="entry name" value="Kelch_1"/>
</dbReference>
<dbReference type="Proteomes" id="UP001242010">
    <property type="component" value="Chromosome"/>
</dbReference>